<dbReference type="Proteomes" id="UP001595445">
    <property type="component" value="Unassembled WGS sequence"/>
</dbReference>
<dbReference type="RefSeq" id="WP_197646142.1">
    <property type="nucleotide sequence ID" value="NZ_JAEACP010000017.1"/>
</dbReference>
<dbReference type="PANTHER" id="PTHR40590">
    <property type="entry name" value="CYTOPLASMIC PROTEIN-RELATED"/>
    <property type="match status" value="1"/>
</dbReference>
<protein>
    <submittedName>
        <fullName evidence="2">TraB/GumN family protein</fullName>
    </submittedName>
</protein>
<keyword evidence="3" id="KW-1185">Reference proteome</keyword>
<feature type="signal peptide" evidence="1">
    <location>
        <begin position="1"/>
        <end position="21"/>
    </location>
</feature>
<dbReference type="CDD" id="cd14789">
    <property type="entry name" value="Tiki"/>
    <property type="match status" value="1"/>
</dbReference>
<dbReference type="PANTHER" id="PTHR40590:SF1">
    <property type="entry name" value="CYTOPLASMIC PROTEIN"/>
    <property type="match status" value="1"/>
</dbReference>
<evidence type="ECO:0000313" key="2">
    <source>
        <dbReference type="EMBL" id="MFC3088354.1"/>
    </source>
</evidence>
<organism evidence="2 3">
    <name type="scientific">Tabrizicola soli</name>
    <dbReference type="NCBI Taxonomy" id="2185115"/>
    <lineage>
        <taxon>Bacteria</taxon>
        <taxon>Pseudomonadati</taxon>
        <taxon>Pseudomonadota</taxon>
        <taxon>Alphaproteobacteria</taxon>
        <taxon>Rhodobacterales</taxon>
        <taxon>Paracoccaceae</taxon>
        <taxon>Tabrizicola</taxon>
    </lineage>
</organism>
<comment type="caution">
    <text evidence="2">The sequence shown here is derived from an EMBL/GenBank/DDBJ whole genome shotgun (WGS) entry which is preliminary data.</text>
</comment>
<accession>A0ABV7E0W1</accession>
<feature type="chain" id="PRO_5045533989" evidence="1">
    <location>
        <begin position="22"/>
        <end position="330"/>
    </location>
</feature>
<name>A0ABV7E0W1_9RHOB</name>
<dbReference type="InterPro" id="IPR047111">
    <property type="entry name" value="YbaP-like"/>
</dbReference>
<dbReference type="Pfam" id="PF01963">
    <property type="entry name" value="TraB_PrgY_gumN"/>
    <property type="match status" value="1"/>
</dbReference>
<reference evidence="3" key="1">
    <citation type="journal article" date="2019" name="Int. J. Syst. Evol. Microbiol.">
        <title>The Global Catalogue of Microorganisms (GCM) 10K type strain sequencing project: providing services to taxonomists for standard genome sequencing and annotation.</title>
        <authorList>
            <consortium name="The Broad Institute Genomics Platform"/>
            <consortium name="The Broad Institute Genome Sequencing Center for Infectious Disease"/>
            <person name="Wu L."/>
            <person name="Ma J."/>
        </authorList>
    </citation>
    <scope>NUCLEOTIDE SEQUENCE [LARGE SCALE GENOMIC DNA]</scope>
    <source>
        <strain evidence="3">KCTC 62102</strain>
    </source>
</reference>
<sequence length="330" mass="35770">MRLLSTLAALLLAGLAGPLHADCAGTNLLAEMPAERRAAITAAADAVPFARGNYWRATRGDEVITLIGTYHFDDPRHAPTLQAVTPAIRAATTVLVEAGPEEEKALQALVARDPSRMVITTGPTLNQQLPPEVWAQLRAAMELRGIPAFMAGKMQPWYVTVMLSIPPCAMARMQDPKGLDGMVIDAARAASVPVRGLEPFDTVFGIFDAMTHEEMVAMIQSTLALEDRSEDYSATLADSYFAGESRVIWEYMRDVSYGLPGYTPEMVDAEFARLEELLMNRRNQSWIPVLTAAAADGPVFAAFGALHLSGEQGVLNLLQQEGFTLEALPL</sequence>
<proteinExistence type="predicted"/>
<dbReference type="EMBL" id="JBHRSM010000052">
    <property type="protein sequence ID" value="MFC3088354.1"/>
    <property type="molecule type" value="Genomic_DNA"/>
</dbReference>
<dbReference type="InterPro" id="IPR002816">
    <property type="entry name" value="TraB/PrgY/GumN_fam"/>
</dbReference>
<gene>
    <name evidence="2" type="ORF">ACFOD6_20125</name>
</gene>
<keyword evidence="1" id="KW-0732">Signal</keyword>
<evidence type="ECO:0000313" key="3">
    <source>
        <dbReference type="Proteomes" id="UP001595445"/>
    </source>
</evidence>
<evidence type="ECO:0000256" key="1">
    <source>
        <dbReference type="SAM" id="SignalP"/>
    </source>
</evidence>